<evidence type="ECO:0000256" key="5">
    <source>
        <dbReference type="SAM" id="MobiDB-lite"/>
    </source>
</evidence>
<dbReference type="FunCoup" id="H2YM21">
    <property type="interactions" value="184"/>
</dbReference>
<evidence type="ECO:0000256" key="4">
    <source>
        <dbReference type="ARBA" id="ARBA00023242"/>
    </source>
</evidence>
<dbReference type="PANTHER" id="PTHR13489:SF0">
    <property type="entry name" value="MINI-CHROMOSOME MAINTENANCE COMPLEX-BINDING PROTEIN"/>
    <property type="match status" value="1"/>
</dbReference>
<reference evidence="6" key="3">
    <citation type="submission" date="2025-09" db="UniProtKB">
        <authorList>
            <consortium name="Ensembl"/>
        </authorList>
    </citation>
    <scope>IDENTIFICATION</scope>
</reference>
<proteinExistence type="inferred from homology"/>
<dbReference type="OMA" id="EEHTEMI"/>
<name>H2YM21_CIOSA</name>
<reference evidence="6" key="2">
    <citation type="submission" date="2025-08" db="UniProtKB">
        <authorList>
            <consortium name="Ensembl"/>
        </authorList>
    </citation>
    <scope>IDENTIFICATION</scope>
</reference>
<dbReference type="GO" id="GO:0003682">
    <property type="term" value="F:chromatin binding"/>
    <property type="evidence" value="ECO:0007669"/>
    <property type="project" value="TreeGrafter"/>
</dbReference>
<feature type="compositionally biased region" description="Polar residues" evidence="5">
    <location>
        <begin position="194"/>
        <end position="205"/>
    </location>
</feature>
<evidence type="ECO:0000256" key="2">
    <source>
        <dbReference type="ARBA" id="ARBA00007925"/>
    </source>
</evidence>
<dbReference type="Proteomes" id="UP000007875">
    <property type="component" value="Unassembled WGS sequence"/>
</dbReference>
<dbReference type="GO" id="GO:0005634">
    <property type="term" value="C:nucleus"/>
    <property type="evidence" value="ECO:0007669"/>
    <property type="project" value="UniProtKB-SubCell"/>
</dbReference>
<dbReference type="GO" id="GO:0006261">
    <property type="term" value="P:DNA-templated DNA replication"/>
    <property type="evidence" value="ECO:0007669"/>
    <property type="project" value="TreeGrafter"/>
</dbReference>
<comment type="subcellular location">
    <subcellularLocation>
        <location evidence="1">Nucleus</location>
    </subcellularLocation>
</comment>
<dbReference type="GeneTree" id="ENSGT00390000017265"/>
<organism evidence="6 7">
    <name type="scientific">Ciona savignyi</name>
    <name type="common">Pacific transparent sea squirt</name>
    <dbReference type="NCBI Taxonomy" id="51511"/>
    <lineage>
        <taxon>Eukaryota</taxon>
        <taxon>Metazoa</taxon>
        <taxon>Chordata</taxon>
        <taxon>Tunicata</taxon>
        <taxon>Ascidiacea</taxon>
        <taxon>Phlebobranchia</taxon>
        <taxon>Cionidae</taxon>
        <taxon>Ciona</taxon>
    </lineage>
</organism>
<keyword evidence="4" id="KW-0539">Nucleus</keyword>
<evidence type="ECO:0000256" key="3">
    <source>
        <dbReference type="ARBA" id="ARBA00015405"/>
    </source>
</evidence>
<evidence type="ECO:0000256" key="1">
    <source>
        <dbReference type="ARBA" id="ARBA00004123"/>
    </source>
</evidence>
<dbReference type="AlphaFoldDB" id="H2YM21"/>
<feature type="region of interest" description="Disordered" evidence="5">
    <location>
        <begin position="171"/>
        <end position="236"/>
    </location>
</feature>
<comment type="similarity">
    <text evidence="2">Belongs to the MCMBP family.</text>
</comment>
<dbReference type="Pfam" id="PF09739">
    <property type="entry name" value="MCM_bind"/>
    <property type="match status" value="1"/>
</dbReference>
<dbReference type="InParanoid" id="H2YM21"/>
<dbReference type="STRING" id="51511.ENSCSAVP00000006373"/>
<evidence type="ECO:0000313" key="6">
    <source>
        <dbReference type="Ensembl" id="ENSCSAVP00000006373.1"/>
    </source>
</evidence>
<protein>
    <recommendedName>
        <fullName evidence="3">Mini-chromosome maintenance complex-binding protein</fullName>
    </recommendedName>
</protein>
<accession>H2YM21</accession>
<reference evidence="7" key="1">
    <citation type="submission" date="2003-08" db="EMBL/GenBank/DDBJ databases">
        <authorList>
            <person name="Birren B."/>
            <person name="Nusbaum C."/>
            <person name="Abebe A."/>
            <person name="Abouelleil A."/>
            <person name="Adekoya E."/>
            <person name="Ait-zahra M."/>
            <person name="Allen N."/>
            <person name="Allen T."/>
            <person name="An P."/>
            <person name="Anderson M."/>
            <person name="Anderson S."/>
            <person name="Arachchi H."/>
            <person name="Armbruster J."/>
            <person name="Bachantsang P."/>
            <person name="Baldwin J."/>
            <person name="Barry A."/>
            <person name="Bayul T."/>
            <person name="Blitshsteyn B."/>
            <person name="Bloom T."/>
            <person name="Blye J."/>
            <person name="Boguslavskiy L."/>
            <person name="Borowsky M."/>
            <person name="Boukhgalter B."/>
            <person name="Brunache A."/>
            <person name="Butler J."/>
            <person name="Calixte N."/>
            <person name="Calvo S."/>
            <person name="Camarata J."/>
            <person name="Campo K."/>
            <person name="Chang J."/>
            <person name="Cheshatsang Y."/>
            <person name="Citroen M."/>
            <person name="Collymore A."/>
            <person name="Considine T."/>
            <person name="Cook A."/>
            <person name="Cooke P."/>
            <person name="Corum B."/>
            <person name="Cuomo C."/>
            <person name="David R."/>
            <person name="Dawoe T."/>
            <person name="Degray S."/>
            <person name="Dodge S."/>
            <person name="Dooley K."/>
            <person name="Dorje P."/>
            <person name="Dorjee K."/>
            <person name="Dorris L."/>
            <person name="Duffey N."/>
            <person name="Dupes A."/>
            <person name="Elkins T."/>
            <person name="Engels R."/>
            <person name="Erickson J."/>
            <person name="Farina A."/>
            <person name="Faro S."/>
            <person name="Ferreira P."/>
            <person name="Fischer H."/>
            <person name="Fitzgerald M."/>
            <person name="Foley K."/>
            <person name="Gage D."/>
            <person name="Galagan J."/>
            <person name="Gearin G."/>
            <person name="Gnerre S."/>
            <person name="Gnirke A."/>
            <person name="Goyette A."/>
            <person name="Graham J."/>
            <person name="Grandbois E."/>
            <person name="Gyaltsen K."/>
            <person name="Hafez N."/>
            <person name="Hagopian D."/>
            <person name="Hagos B."/>
            <person name="Hall J."/>
            <person name="Hatcher B."/>
            <person name="Heller A."/>
            <person name="Higgins H."/>
            <person name="Honan T."/>
            <person name="Horn A."/>
            <person name="Houde N."/>
            <person name="Hughes L."/>
            <person name="Hulme W."/>
            <person name="Husby E."/>
            <person name="Iliev I."/>
            <person name="Jaffe D."/>
            <person name="Jones C."/>
            <person name="Kamal M."/>
            <person name="Kamat A."/>
            <person name="Kamvysselis M."/>
            <person name="Karlsson E."/>
            <person name="Kells C."/>
            <person name="Kieu A."/>
            <person name="Kisner P."/>
            <person name="Kodira C."/>
            <person name="Kulbokas E."/>
            <person name="Labutti K."/>
            <person name="Lama D."/>
            <person name="Landers T."/>
            <person name="Leger J."/>
            <person name="Levine S."/>
            <person name="Lewis D."/>
            <person name="Lewis T."/>
            <person name="Lindblad-toh K."/>
            <person name="Liu X."/>
            <person name="Lokyitsang T."/>
            <person name="Lokyitsang Y."/>
            <person name="Lucien O."/>
            <person name="Lui A."/>
            <person name="Ma L.J."/>
            <person name="Mabbitt R."/>
            <person name="Macdonald J."/>
            <person name="Maclean C."/>
            <person name="Major J."/>
            <person name="Manning J."/>
            <person name="Marabella R."/>
            <person name="Maru K."/>
            <person name="Matthews C."/>
            <person name="Mauceli E."/>
            <person name="Mccarthy M."/>
            <person name="Mcdonough S."/>
            <person name="Mcghee T."/>
            <person name="Meldrim J."/>
            <person name="Meneus L."/>
            <person name="Mesirov J."/>
            <person name="Mihalev A."/>
            <person name="Mihova T."/>
            <person name="Mikkelsen T."/>
            <person name="Mlenga V."/>
            <person name="Moru K."/>
            <person name="Mozes J."/>
            <person name="Mulrain L."/>
            <person name="Munson G."/>
            <person name="Naylor J."/>
            <person name="Newes C."/>
            <person name="Nguyen C."/>
            <person name="Nguyen N."/>
            <person name="Nguyen T."/>
            <person name="Nicol R."/>
            <person name="Nielsen C."/>
            <person name="Nizzari M."/>
            <person name="Norbu C."/>
            <person name="Norbu N."/>
            <person name="O'donnell P."/>
            <person name="Okoawo O."/>
            <person name="O'leary S."/>
            <person name="Omotosho B."/>
            <person name="O'neill K."/>
            <person name="Osman S."/>
            <person name="Parker S."/>
            <person name="Perrin D."/>
            <person name="Phunkhang P."/>
            <person name="Piqani B."/>
            <person name="Purcell S."/>
            <person name="Rachupka T."/>
            <person name="Ramasamy U."/>
            <person name="Rameau R."/>
            <person name="Ray V."/>
            <person name="Raymond C."/>
            <person name="Retta R."/>
            <person name="Richardson S."/>
            <person name="Rise C."/>
            <person name="Rodriguez J."/>
            <person name="Rogers J."/>
            <person name="Rogov P."/>
            <person name="Rutman M."/>
            <person name="Schupbach R."/>
            <person name="Seaman C."/>
            <person name="Settipalli S."/>
            <person name="Sharpe T."/>
            <person name="Sheridan J."/>
            <person name="Sherpa N."/>
            <person name="Shi J."/>
            <person name="Smirnov S."/>
            <person name="Smith C."/>
            <person name="Sougnez C."/>
            <person name="Spencer B."/>
            <person name="Stalker J."/>
            <person name="Stange-thomann N."/>
            <person name="Stavropoulos S."/>
            <person name="Stetson K."/>
            <person name="Stone C."/>
            <person name="Stone S."/>
            <person name="Stubbs M."/>
            <person name="Talamas J."/>
            <person name="Tchuinga P."/>
            <person name="Tenzing P."/>
            <person name="Tesfaye S."/>
            <person name="Theodore J."/>
            <person name="Thoulutsang Y."/>
            <person name="Topham K."/>
            <person name="Towey S."/>
            <person name="Tsamla T."/>
            <person name="Tsomo N."/>
            <person name="Vallee D."/>
            <person name="Vassiliev H."/>
            <person name="Venkataraman V."/>
            <person name="Vinson J."/>
            <person name="Vo A."/>
            <person name="Wade C."/>
            <person name="Wang S."/>
            <person name="Wangchuk T."/>
            <person name="Wangdi T."/>
            <person name="Whittaker C."/>
            <person name="Wilkinson J."/>
            <person name="Wu Y."/>
            <person name="Wyman D."/>
            <person name="Yadav S."/>
            <person name="Yang S."/>
            <person name="Yang X."/>
            <person name="Yeager S."/>
            <person name="Yee E."/>
            <person name="Young G."/>
            <person name="Zainoun J."/>
            <person name="Zembeck L."/>
            <person name="Zimmer A."/>
            <person name="Zody M."/>
            <person name="Lander E."/>
        </authorList>
    </citation>
    <scope>NUCLEOTIDE SEQUENCE [LARGE SCALE GENOMIC DNA]</scope>
</reference>
<evidence type="ECO:0000313" key="7">
    <source>
        <dbReference type="Proteomes" id="UP000007875"/>
    </source>
</evidence>
<keyword evidence="7" id="KW-1185">Reference proteome</keyword>
<dbReference type="InterPro" id="IPR019140">
    <property type="entry name" value="MCM_complex-bd"/>
</dbReference>
<sequence length="622" mass="70991">MPSIENWILNPLDVINRMFESRESDTEWKQKVDEFFARKLQDEKLNSLVPSMNNEALHNLPPNTLMKFRCMIQDSYEPEYFLDTYQLVDKSTGDKKTGSSRYKDVIDRPGYDVIMESKDNETGCRQVVYCVAVPGENQWVKQVYVSYSSRRPQREVVTDCGGNQMKRCHEEAMDVTRETPNGVENDQNKRRKSNNSAHNDYLSTPKQPPQITPTSYPPPGNEQTSQNVEKHHPIPGEDGPVCIVKVYDETMELKVNETYEFTGVFSVDPIFSTPFDPMDCNGVDEDHMMELKSRSPPSSLVPRLHVVSMKPLKHINPLLPATIPKKISEDFTQSARYLRDDLIEFLKRLTFGDEIVAQSLLFHLLSRVYTRTGTMAVGKLTLNITGIPPNSSYPKLFADVIANLVTKTHYLPMTLDNMNKLKFTPKKDYQKNKLEPGFLQLSGGTHLVIDETQLHPGSLDPMGVKNVQALSSLMTSQKVDYDFQFYATPFYHDVNCVVLSEAKSMLPCDLQVKLTPDTPVATNLEEYFARLPPSDEMLNKLRVYLTLGWMGDYDMEPSVMKQIENDFVASRSSDNEKMSADDLHRLLVVARLQSASLGKSKLELSDWSVVKQFDETRKEKMK</sequence>
<feature type="compositionally biased region" description="Pro residues" evidence="5">
    <location>
        <begin position="206"/>
        <end position="220"/>
    </location>
</feature>
<dbReference type="PANTHER" id="PTHR13489">
    <property type="entry name" value="MINI-CHROMOSOME MAINTENANCE COMPLEX-BINDING PROTEIN"/>
    <property type="match status" value="1"/>
</dbReference>
<dbReference type="eggNOG" id="KOG2545">
    <property type="taxonomic scope" value="Eukaryota"/>
</dbReference>
<dbReference type="Ensembl" id="ENSCSAVT00000006453.1">
    <property type="protein sequence ID" value="ENSCSAVP00000006373.1"/>
    <property type="gene ID" value="ENSCSAVG00000003813.1"/>
</dbReference>